<proteinExistence type="predicted"/>
<reference evidence="7 8" key="1">
    <citation type="submission" date="2021-01" db="EMBL/GenBank/DDBJ databases">
        <title>Sequencing the genomes of 1000 actinobacteria strains.</title>
        <authorList>
            <person name="Klenk H.-P."/>
        </authorList>
    </citation>
    <scope>NUCLEOTIDE SEQUENCE [LARGE SCALE GENOMIC DNA]</scope>
    <source>
        <strain evidence="7 8">DSM 100204</strain>
    </source>
</reference>
<keyword evidence="1" id="KW-0678">Repressor</keyword>
<organism evidence="7 8">
    <name type="scientific">Micromonospora luteifusca</name>
    <dbReference type="NCBI Taxonomy" id="709860"/>
    <lineage>
        <taxon>Bacteria</taxon>
        <taxon>Bacillati</taxon>
        <taxon>Actinomycetota</taxon>
        <taxon>Actinomycetes</taxon>
        <taxon>Micromonosporales</taxon>
        <taxon>Micromonosporaceae</taxon>
        <taxon>Micromonospora</taxon>
    </lineage>
</organism>
<feature type="domain" description="HTH tetR-type" evidence="6">
    <location>
        <begin position="32"/>
        <end position="92"/>
    </location>
</feature>
<keyword evidence="3 5" id="KW-0238">DNA-binding</keyword>
<dbReference type="InterPro" id="IPR009057">
    <property type="entry name" value="Homeodomain-like_sf"/>
</dbReference>
<keyword evidence="8" id="KW-1185">Reference proteome</keyword>
<dbReference type="SUPFAM" id="SSF48498">
    <property type="entry name" value="Tetracyclin repressor-like, C-terminal domain"/>
    <property type="match status" value="1"/>
</dbReference>
<dbReference type="Proteomes" id="UP000764837">
    <property type="component" value="Unassembled WGS sequence"/>
</dbReference>
<feature type="DNA-binding region" description="H-T-H motif" evidence="5">
    <location>
        <begin position="55"/>
        <end position="74"/>
    </location>
</feature>
<dbReference type="Pfam" id="PF13977">
    <property type="entry name" value="TetR_C_6"/>
    <property type="match status" value="1"/>
</dbReference>
<evidence type="ECO:0000256" key="2">
    <source>
        <dbReference type="ARBA" id="ARBA00023015"/>
    </source>
</evidence>
<dbReference type="InterPro" id="IPR036271">
    <property type="entry name" value="Tet_transcr_reg_TetR-rel_C_sf"/>
</dbReference>
<dbReference type="InterPro" id="IPR039538">
    <property type="entry name" value="BetI_C"/>
</dbReference>
<name>A0ABS2M3V8_9ACTN</name>
<keyword evidence="2" id="KW-0805">Transcription regulation</keyword>
<dbReference type="PANTHER" id="PTHR30055:SF234">
    <property type="entry name" value="HTH-TYPE TRANSCRIPTIONAL REGULATOR BETI"/>
    <property type="match status" value="1"/>
</dbReference>
<dbReference type="Pfam" id="PF00440">
    <property type="entry name" value="TetR_N"/>
    <property type="match status" value="1"/>
</dbReference>
<evidence type="ECO:0000313" key="8">
    <source>
        <dbReference type="Proteomes" id="UP000764837"/>
    </source>
</evidence>
<dbReference type="SUPFAM" id="SSF46689">
    <property type="entry name" value="Homeodomain-like"/>
    <property type="match status" value="1"/>
</dbReference>
<keyword evidence="4" id="KW-0804">Transcription</keyword>
<dbReference type="InterPro" id="IPR001647">
    <property type="entry name" value="HTH_TetR"/>
</dbReference>
<sequence length="219" mass="23814">MPLLTHPRNKRYGNIRYDHEEVRAVSLPADRAAQGEALSRAVWDVLAQQGLEKLTMRAVAAAAGCTTGLVMHRFPNRRALLLHARQLLHDTTRQRVEALEAAATSPRTALRAVLRQGMATDPETTNWSIVWLGFLAAAVADAELIGMHRRNNRAWRQRVERLVAAAATDWPVDQVGTVALGLIAMTEGVAALAAGDPAAYPADQQERMLDAALVAYGLG</sequence>
<dbReference type="Gene3D" id="1.10.357.10">
    <property type="entry name" value="Tetracycline Repressor, domain 2"/>
    <property type="match status" value="1"/>
</dbReference>
<evidence type="ECO:0000256" key="5">
    <source>
        <dbReference type="PROSITE-ProRule" id="PRU00335"/>
    </source>
</evidence>
<dbReference type="InterPro" id="IPR050109">
    <property type="entry name" value="HTH-type_TetR-like_transc_reg"/>
</dbReference>
<accession>A0ABS2M3V8</accession>
<dbReference type="EMBL" id="JAFBBP010000001">
    <property type="protein sequence ID" value="MBM7495122.1"/>
    <property type="molecule type" value="Genomic_DNA"/>
</dbReference>
<dbReference type="RefSeq" id="WP_204945612.1">
    <property type="nucleotide sequence ID" value="NZ_JAFBBP010000001.1"/>
</dbReference>
<comment type="caution">
    <text evidence="7">The sequence shown here is derived from an EMBL/GenBank/DDBJ whole genome shotgun (WGS) entry which is preliminary data.</text>
</comment>
<evidence type="ECO:0000259" key="6">
    <source>
        <dbReference type="PROSITE" id="PS50977"/>
    </source>
</evidence>
<dbReference type="PROSITE" id="PS50977">
    <property type="entry name" value="HTH_TETR_2"/>
    <property type="match status" value="1"/>
</dbReference>
<gene>
    <name evidence="7" type="ORF">JOD64_006344</name>
</gene>
<evidence type="ECO:0000256" key="1">
    <source>
        <dbReference type="ARBA" id="ARBA00022491"/>
    </source>
</evidence>
<evidence type="ECO:0000256" key="3">
    <source>
        <dbReference type="ARBA" id="ARBA00023125"/>
    </source>
</evidence>
<evidence type="ECO:0000313" key="7">
    <source>
        <dbReference type="EMBL" id="MBM7495122.1"/>
    </source>
</evidence>
<evidence type="ECO:0000256" key="4">
    <source>
        <dbReference type="ARBA" id="ARBA00023163"/>
    </source>
</evidence>
<dbReference type="PANTHER" id="PTHR30055">
    <property type="entry name" value="HTH-TYPE TRANSCRIPTIONAL REGULATOR RUTR"/>
    <property type="match status" value="1"/>
</dbReference>
<protein>
    <submittedName>
        <fullName evidence="7">AcrR family transcriptional regulator</fullName>
    </submittedName>
</protein>